<dbReference type="AlphaFoldDB" id="A0A0V1N6P8"/>
<reference evidence="1 2" key="1">
    <citation type="submission" date="2015-01" db="EMBL/GenBank/DDBJ databases">
        <title>Evolution of Trichinella species and genotypes.</title>
        <authorList>
            <person name="Korhonen P.K."/>
            <person name="Edoardo P."/>
            <person name="Giuseppe L.R."/>
            <person name="Gasser R.B."/>
        </authorList>
    </citation>
    <scope>NUCLEOTIDE SEQUENCE [LARGE SCALE GENOMIC DNA]</scope>
    <source>
        <strain evidence="1">ISS1980</strain>
    </source>
</reference>
<evidence type="ECO:0000313" key="1">
    <source>
        <dbReference type="EMBL" id="KRZ79520.1"/>
    </source>
</evidence>
<dbReference type="Proteomes" id="UP000054843">
    <property type="component" value="Unassembled WGS sequence"/>
</dbReference>
<organism evidence="1 2">
    <name type="scientific">Trichinella papuae</name>
    <dbReference type="NCBI Taxonomy" id="268474"/>
    <lineage>
        <taxon>Eukaryota</taxon>
        <taxon>Metazoa</taxon>
        <taxon>Ecdysozoa</taxon>
        <taxon>Nematoda</taxon>
        <taxon>Enoplea</taxon>
        <taxon>Dorylaimia</taxon>
        <taxon>Trichinellida</taxon>
        <taxon>Trichinellidae</taxon>
        <taxon>Trichinella</taxon>
    </lineage>
</organism>
<evidence type="ECO:0000313" key="2">
    <source>
        <dbReference type="Proteomes" id="UP000054843"/>
    </source>
</evidence>
<accession>A0A0V1N6P8</accession>
<sequence length="73" mass="8344">MQQIQTTNNNIDVSTLGEFACLKNMKLEYVQFFNFHLLIVLNVNRTGRISLRETLAHATCVQDISLHAEACFD</sequence>
<name>A0A0V1N6P8_9BILA</name>
<proteinExistence type="predicted"/>
<dbReference type="EMBL" id="JYDO01000006">
    <property type="protein sequence ID" value="KRZ79520.1"/>
    <property type="molecule type" value="Genomic_DNA"/>
</dbReference>
<protein>
    <submittedName>
        <fullName evidence="1">Uncharacterized protein</fullName>
    </submittedName>
</protein>
<gene>
    <name evidence="1" type="ORF">T10_3076</name>
</gene>
<keyword evidence="2" id="KW-1185">Reference proteome</keyword>
<comment type="caution">
    <text evidence="1">The sequence shown here is derived from an EMBL/GenBank/DDBJ whole genome shotgun (WGS) entry which is preliminary data.</text>
</comment>